<dbReference type="Proteomes" id="UP000545761">
    <property type="component" value="Unassembled WGS sequence"/>
</dbReference>
<accession>A0A7W0DV21</accession>
<evidence type="ECO:0000313" key="1">
    <source>
        <dbReference type="EMBL" id="MBA2951420.1"/>
    </source>
</evidence>
<evidence type="ECO:0000313" key="2">
    <source>
        <dbReference type="Proteomes" id="UP000545761"/>
    </source>
</evidence>
<dbReference type="AlphaFoldDB" id="A0A7W0DV21"/>
<name>A0A7W0DV21_9ACTN</name>
<proteinExistence type="predicted"/>
<comment type="caution">
    <text evidence="1">The sequence shown here is derived from an EMBL/GenBank/DDBJ whole genome shotgun (WGS) entry which is preliminary data.</text>
</comment>
<gene>
    <name evidence="1" type="ORF">H1D24_38165</name>
</gene>
<sequence>MIMDVQQHTEEGTTYRTGQAVQRVDYENDGTPAYLGRITRIEIENDEATYWITWEGAAPDPHGTYAFNLI</sequence>
<dbReference type="RefSeq" id="WP_181662339.1">
    <property type="nucleotide sequence ID" value="NZ_JACEHE010000046.1"/>
</dbReference>
<reference evidence="1 2" key="1">
    <citation type="submission" date="2020-07" db="EMBL/GenBank/DDBJ databases">
        <title>Streptomyces isolated from Indian soil.</title>
        <authorList>
            <person name="Mandal S."/>
            <person name="Maiti P.K."/>
        </authorList>
    </citation>
    <scope>NUCLEOTIDE SEQUENCE [LARGE SCALE GENOMIC DNA]</scope>
    <source>
        <strain evidence="1 2">PSKA28</strain>
    </source>
</reference>
<dbReference type="EMBL" id="JACEHE010000046">
    <property type="protein sequence ID" value="MBA2951420.1"/>
    <property type="molecule type" value="Genomic_DNA"/>
</dbReference>
<protein>
    <submittedName>
        <fullName evidence="1">Uncharacterized protein</fullName>
    </submittedName>
</protein>
<organism evidence="1 2">
    <name type="scientific">Streptomyces himalayensis subsp. himalayensis</name>
    <dbReference type="NCBI Taxonomy" id="2756131"/>
    <lineage>
        <taxon>Bacteria</taxon>
        <taxon>Bacillati</taxon>
        <taxon>Actinomycetota</taxon>
        <taxon>Actinomycetes</taxon>
        <taxon>Kitasatosporales</taxon>
        <taxon>Streptomycetaceae</taxon>
        <taxon>Streptomyces</taxon>
        <taxon>Streptomyces himalayensis</taxon>
    </lineage>
</organism>